<evidence type="ECO:0008006" key="8">
    <source>
        <dbReference type="Google" id="ProtNLM"/>
    </source>
</evidence>
<dbReference type="KEGG" id="lri:NCTC12151_01268"/>
<evidence type="ECO:0000313" key="7">
    <source>
        <dbReference type="Proteomes" id="UP000249005"/>
    </source>
</evidence>
<keyword evidence="7" id="KW-1185">Reference proteome</keyword>
<proteinExistence type="predicted"/>
<dbReference type="PANTHER" id="PTHR12714">
    <property type="entry name" value="PROTEIN-S ISOPRENYLCYSTEINE O-METHYLTRANSFERASE"/>
    <property type="match status" value="1"/>
</dbReference>
<dbReference type="PANTHER" id="PTHR12714:SF24">
    <property type="entry name" value="SLR1182 PROTEIN"/>
    <property type="match status" value="1"/>
</dbReference>
<gene>
    <name evidence="6" type="ORF">NCTC12151_01268</name>
</gene>
<evidence type="ECO:0000256" key="1">
    <source>
        <dbReference type="ARBA" id="ARBA00004127"/>
    </source>
</evidence>
<feature type="transmembrane region" description="Helical" evidence="5">
    <location>
        <begin position="37"/>
        <end position="63"/>
    </location>
</feature>
<keyword evidence="4 5" id="KW-0472">Membrane</keyword>
<dbReference type="GO" id="GO:0016740">
    <property type="term" value="F:transferase activity"/>
    <property type="evidence" value="ECO:0007669"/>
    <property type="project" value="UniProtKB-ARBA"/>
</dbReference>
<organism evidence="6 7">
    <name type="scientific">Leminorella richardii</name>
    <dbReference type="NCBI Taxonomy" id="158841"/>
    <lineage>
        <taxon>Bacteria</taxon>
        <taxon>Pseudomonadati</taxon>
        <taxon>Pseudomonadota</taxon>
        <taxon>Gammaproteobacteria</taxon>
        <taxon>Enterobacterales</taxon>
        <taxon>Budviciaceae</taxon>
        <taxon>Leminorella</taxon>
    </lineage>
</organism>
<dbReference type="Proteomes" id="UP000249005">
    <property type="component" value="Chromosome 1"/>
</dbReference>
<dbReference type="InterPro" id="IPR007318">
    <property type="entry name" value="Phopholipid_MeTrfase"/>
</dbReference>
<keyword evidence="3 5" id="KW-1133">Transmembrane helix</keyword>
<evidence type="ECO:0000256" key="3">
    <source>
        <dbReference type="ARBA" id="ARBA00022989"/>
    </source>
</evidence>
<comment type="subcellular location">
    <subcellularLocation>
        <location evidence="1">Endomembrane system</location>
        <topology evidence="1">Multi-pass membrane protein</topology>
    </subcellularLocation>
</comment>
<name>A0A2X4XGA4_9GAMM</name>
<dbReference type="Pfam" id="PF04191">
    <property type="entry name" value="PEMT"/>
    <property type="match status" value="1"/>
</dbReference>
<dbReference type="OrthoDB" id="9811969at2"/>
<evidence type="ECO:0000256" key="2">
    <source>
        <dbReference type="ARBA" id="ARBA00022692"/>
    </source>
</evidence>
<feature type="transmembrane region" description="Helical" evidence="5">
    <location>
        <begin position="12"/>
        <end position="30"/>
    </location>
</feature>
<protein>
    <recommendedName>
        <fullName evidence="8">Isoprenylcysteine carboxylmethyltransferase family protein</fullName>
    </recommendedName>
</protein>
<feature type="transmembrane region" description="Helical" evidence="5">
    <location>
        <begin position="93"/>
        <end position="124"/>
    </location>
</feature>
<keyword evidence="2 5" id="KW-0812">Transmembrane</keyword>
<accession>A0A2X4XGA4</accession>
<dbReference type="GO" id="GO:0012505">
    <property type="term" value="C:endomembrane system"/>
    <property type="evidence" value="ECO:0007669"/>
    <property type="project" value="UniProtKB-SubCell"/>
</dbReference>
<dbReference type="Gene3D" id="1.20.120.1630">
    <property type="match status" value="1"/>
</dbReference>
<dbReference type="EMBL" id="LS483470">
    <property type="protein sequence ID" value="SQI38925.1"/>
    <property type="molecule type" value="Genomic_DNA"/>
</dbReference>
<dbReference type="RefSeq" id="WP_111739860.1">
    <property type="nucleotide sequence ID" value="NZ_LR698987.1"/>
</dbReference>
<evidence type="ECO:0000256" key="5">
    <source>
        <dbReference type="SAM" id="Phobius"/>
    </source>
</evidence>
<evidence type="ECO:0000313" key="6">
    <source>
        <dbReference type="EMBL" id="SQI38925.1"/>
    </source>
</evidence>
<sequence length="155" mass="17692">MNLSHLELRIPPPLIFTASALLAYCLYWLFPQCTFPLAVSWSLSALCFMASGAIGLASLTAFWRAKTTVNPLRVEAATSLVESGLYAFSRNPMYLALALLLLSLCFFLTSLFALIAVVLFIVYITRFQIVPEERALEARFGERYRLYRQRVRRWI</sequence>
<evidence type="ECO:0000256" key="4">
    <source>
        <dbReference type="ARBA" id="ARBA00023136"/>
    </source>
</evidence>
<reference evidence="6 7" key="1">
    <citation type="submission" date="2018-06" db="EMBL/GenBank/DDBJ databases">
        <authorList>
            <consortium name="Pathogen Informatics"/>
            <person name="Doyle S."/>
        </authorList>
    </citation>
    <scope>NUCLEOTIDE SEQUENCE [LARGE SCALE GENOMIC DNA]</scope>
    <source>
        <strain evidence="6 7">NCTC12151</strain>
    </source>
</reference>
<dbReference type="AlphaFoldDB" id="A0A2X4XGA4"/>